<evidence type="ECO:0000313" key="4">
    <source>
        <dbReference type="Proteomes" id="UP000027855"/>
    </source>
</evidence>
<name>A0A074J246_STRSL</name>
<dbReference type="EMBL" id="JAQMJT010000007">
    <property type="protein sequence ID" value="MDB8614151.1"/>
    <property type="molecule type" value="Genomic_DNA"/>
</dbReference>
<feature type="transmembrane region" description="Helical" evidence="1">
    <location>
        <begin position="52"/>
        <end position="69"/>
    </location>
</feature>
<evidence type="ECO:0000313" key="3">
    <source>
        <dbReference type="EMBL" id="MDB8614151.1"/>
    </source>
</evidence>
<dbReference type="Proteomes" id="UP000027855">
    <property type="component" value="Unassembled WGS sequence"/>
</dbReference>
<reference evidence="2 4" key="1">
    <citation type="submission" date="2014-04" db="EMBL/GenBank/DDBJ databases">
        <title>Variable characteristics of bacteriocin-producing Streptococcus salivarius strains isolated from Malaysian subjects.</title>
        <authorList>
            <person name="Philip K."/>
            <person name="Barbour A."/>
        </authorList>
    </citation>
    <scope>NUCLEOTIDE SEQUENCE [LARGE SCALE GENOMIC DNA]</scope>
    <source>
        <strain evidence="2 4">NU10</strain>
    </source>
</reference>
<accession>A0A074J246</accession>
<dbReference type="EMBL" id="JJMT01000015">
    <property type="protein sequence ID" value="KEO44882.1"/>
    <property type="molecule type" value="Genomic_DNA"/>
</dbReference>
<feature type="transmembrane region" description="Helical" evidence="1">
    <location>
        <begin position="75"/>
        <end position="93"/>
    </location>
</feature>
<sequence length="225" mass="25960">MQRFNLRSFLLLLLAACFIASAFIPDFWIMVNYNLVFFVAFFCFGILNRRPLLVFLGLAFLSPYVHDLLNLDFAQWNLFSGIFLIGLALELFYGRSQKKGLTKDYKVNKNDQEGPHISVKTYMAEDRYRIYSQEVETIDMNLAFGELWLDLSQAKFASDRVAVHLDAKFGEVHIRLPHGCVMDTTGISHPLSSVKVDRFESDFEQVETRLHLSGSLFCTELEVEY</sequence>
<keyword evidence="1" id="KW-1133">Transmembrane helix</keyword>
<keyword evidence="1" id="KW-0472">Membrane</keyword>
<keyword evidence="1" id="KW-0812">Transmembrane</keyword>
<proteinExistence type="predicted"/>
<protein>
    <recommendedName>
        <fullName evidence="5">Cell wall-active antibiotics response LiaF-like C-terminal domain-containing protein</fullName>
    </recommendedName>
</protein>
<evidence type="ECO:0000256" key="1">
    <source>
        <dbReference type="SAM" id="Phobius"/>
    </source>
</evidence>
<evidence type="ECO:0008006" key="5">
    <source>
        <dbReference type="Google" id="ProtNLM"/>
    </source>
</evidence>
<dbReference type="Proteomes" id="UP001210204">
    <property type="component" value="Unassembled WGS sequence"/>
</dbReference>
<evidence type="ECO:0000313" key="2">
    <source>
        <dbReference type="EMBL" id="KEO44882.1"/>
    </source>
</evidence>
<feature type="transmembrane region" description="Helical" evidence="1">
    <location>
        <begin position="32"/>
        <end position="47"/>
    </location>
</feature>
<organism evidence="2 4">
    <name type="scientific">Streptococcus salivarius</name>
    <dbReference type="NCBI Taxonomy" id="1304"/>
    <lineage>
        <taxon>Bacteria</taxon>
        <taxon>Bacillati</taxon>
        <taxon>Bacillota</taxon>
        <taxon>Bacilli</taxon>
        <taxon>Lactobacillales</taxon>
        <taxon>Streptococcaceae</taxon>
        <taxon>Streptococcus</taxon>
    </lineage>
</organism>
<dbReference type="AlphaFoldDB" id="A0A074J246"/>
<reference evidence="3" key="2">
    <citation type="submission" date="2023-01" db="EMBL/GenBank/DDBJ databases">
        <title>Human gut microbiome strain richness.</title>
        <authorList>
            <person name="Chen-Liaw A."/>
        </authorList>
    </citation>
    <scope>NUCLEOTIDE SEQUENCE</scope>
    <source>
        <strain evidence="3">1001095st1_G4_1001095IJ_161003</strain>
    </source>
</reference>
<gene>
    <name evidence="2" type="ORF">DL07_03165</name>
    <name evidence="3" type="ORF">PNU26_07055</name>
</gene>
<comment type="caution">
    <text evidence="2">The sequence shown here is derived from an EMBL/GenBank/DDBJ whole genome shotgun (WGS) entry which is preliminary data.</text>
</comment>
<dbReference type="RefSeq" id="WP_037602158.1">
    <property type="nucleotide sequence ID" value="NZ_AP031488.1"/>
</dbReference>